<sequence length="247" mass="27962">MKNDVRKILVFCVASSLFLAACGRPLPFPGLNNDEVYALGVQEMEEARWSEAAEAFDFVLFSPSFSRAAEARLLLADAQYEQELYIESRGQYVRVIERWPADTVAVHAALGICRSLAALSPIPERDQTFTRQARLSCRQVAADFAGLVIGLTASRLADEMNLKLAEQDYDTGLHYSKRNLWDSALLYFEVVWTEYPDTEWAPWALYQMIEAFGAIGYQRDVETTRDVLLEDYPDSEPAQLLLEDGNR</sequence>
<keyword evidence="1" id="KW-0732">Signal</keyword>
<evidence type="ECO:0000256" key="3">
    <source>
        <dbReference type="ARBA" id="ARBA00023237"/>
    </source>
</evidence>
<dbReference type="EMBL" id="UINC01000888">
    <property type="protein sequence ID" value="SUZ62716.1"/>
    <property type="molecule type" value="Genomic_DNA"/>
</dbReference>
<dbReference type="SUPFAM" id="SSF48452">
    <property type="entry name" value="TPR-like"/>
    <property type="match status" value="1"/>
</dbReference>
<keyword evidence="3" id="KW-0998">Cell outer membrane</keyword>
<dbReference type="NCBIfam" id="TIGR03302">
    <property type="entry name" value="OM_YfiO"/>
    <property type="match status" value="1"/>
</dbReference>
<evidence type="ECO:0000256" key="1">
    <source>
        <dbReference type="ARBA" id="ARBA00022729"/>
    </source>
</evidence>
<organism evidence="5">
    <name type="scientific">marine metagenome</name>
    <dbReference type="NCBI Taxonomy" id="408172"/>
    <lineage>
        <taxon>unclassified sequences</taxon>
        <taxon>metagenomes</taxon>
        <taxon>ecological metagenomes</taxon>
    </lineage>
</organism>
<evidence type="ECO:0000256" key="2">
    <source>
        <dbReference type="ARBA" id="ARBA00023136"/>
    </source>
</evidence>
<name>A0A381P704_9ZZZZ</name>
<dbReference type="Pfam" id="PF13525">
    <property type="entry name" value="YfiO"/>
    <property type="match status" value="1"/>
</dbReference>
<evidence type="ECO:0000313" key="5">
    <source>
        <dbReference type="EMBL" id="SUZ62716.1"/>
    </source>
</evidence>
<dbReference type="InterPro" id="IPR011990">
    <property type="entry name" value="TPR-like_helical_dom_sf"/>
</dbReference>
<feature type="domain" description="Outer membrane lipoprotein BamD-like" evidence="4">
    <location>
        <begin position="33"/>
        <end position="223"/>
    </location>
</feature>
<evidence type="ECO:0000259" key="4">
    <source>
        <dbReference type="Pfam" id="PF13525"/>
    </source>
</evidence>
<protein>
    <recommendedName>
        <fullName evidence="4">Outer membrane lipoprotein BamD-like domain-containing protein</fullName>
    </recommendedName>
</protein>
<reference evidence="5" key="1">
    <citation type="submission" date="2018-05" db="EMBL/GenBank/DDBJ databases">
        <authorList>
            <person name="Lanie J.A."/>
            <person name="Ng W.-L."/>
            <person name="Kazmierczak K.M."/>
            <person name="Andrzejewski T.M."/>
            <person name="Davidsen T.M."/>
            <person name="Wayne K.J."/>
            <person name="Tettelin H."/>
            <person name="Glass J.I."/>
            <person name="Rusch D."/>
            <person name="Podicherti R."/>
            <person name="Tsui H.-C.T."/>
            <person name="Winkler M.E."/>
        </authorList>
    </citation>
    <scope>NUCLEOTIDE SEQUENCE</scope>
</reference>
<dbReference type="InterPro" id="IPR017689">
    <property type="entry name" value="BamD"/>
</dbReference>
<dbReference type="AlphaFoldDB" id="A0A381P704"/>
<dbReference type="InterPro" id="IPR039565">
    <property type="entry name" value="BamD-like"/>
</dbReference>
<accession>A0A381P704</accession>
<dbReference type="Gene3D" id="1.25.40.10">
    <property type="entry name" value="Tetratricopeptide repeat domain"/>
    <property type="match status" value="1"/>
</dbReference>
<keyword evidence="2" id="KW-0472">Membrane</keyword>
<dbReference type="PROSITE" id="PS51257">
    <property type="entry name" value="PROKAR_LIPOPROTEIN"/>
    <property type="match status" value="1"/>
</dbReference>
<proteinExistence type="predicted"/>
<gene>
    <name evidence="5" type="ORF">METZ01_LOCUS15570</name>
</gene>